<dbReference type="EMBL" id="FQVO01000003">
    <property type="protein sequence ID" value="SHE65939.1"/>
    <property type="molecule type" value="Genomic_DNA"/>
</dbReference>
<keyword evidence="4" id="KW-1185">Reference proteome</keyword>
<dbReference type="STRING" id="1302685.SAMN05444408_10310"/>
<reference evidence="4" key="1">
    <citation type="submission" date="2016-11" db="EMBL/GenBank/DDBJ databases">
        <authorList>
            <person name="Varghese N."/>
            <person name="Submissions S."/>
        </authorList>
    </citation>
    <scope>NUCLEOTIDE SEQUENCE [LARGE SCALE GENOMIC DNA]</scope>
    <source>
        <strain evidence="4">DSM 26898</strain>
    </source>
</reference>
<dbReference type="Pfam" id="PF25583">
    <property type="entry name" value="WCX"/>
    <property type="match status" value="1"/>
</dbReference>
<protein>
    <submittedName>
        <fullName evidence="3">WYL domain-containing protein</fullName>
    </submittedName>
</protein>
<accession>A0A1M4VAG3</accession>
<dbReference type="RefSeq" id="WP_072883722.1">
    <property type="nucleotide sequence ID" value="NZ_FQVO01000003.1"/>
</dbReference>
<dbReference type="OrthoDB" id="43316at2"/>
<dbReference type="InterPro" id="IPR057727">
    <property type="entry name" value="WCX_dom"/>
</dbReference>
<sequence>MKKDFYLMRYALIIRRLEKSPATYKQLKNYLLNSFEFQDAGIKEYSIRTLQRDLLEIDKLFGLTVSNRRNGDNCYYIESRPEMEIDEYNQKLLETYQMGNALNVSHSHSDAIFFDNRKPGGLNHIYNLFFAIRNLRISKFHYYNYQTRKITPRKVHPLALKESRDRWYLIAVDRKDKKLKSFGLDRISNLSVTEAMYVNEYDYNFREYFKNAFGVMKLEDQSPEKIVIECSRQQGEYIMGFPLHHSQKVVGKIDKNIVFEFFLHPTYDFLQEILSYGKEVKVLEPQSLINEIKVHLMESMKNYF</sequence>
<evidence type="ECO:0000259" key="1">
    <source>
        <dbReference type="Pfam" id="PF13280"/>
    </source>
</evidence>
<feature type="domain" description="WYL" evidence="1">
    <location>
        <begin position="127"/>
        <end position="191"/>
    </location>
</feature>
<evidence type="ECO:0000313" key="3">
    <source>
        <dbReference type="EMBL" id="SHE65939.1"/>
    </source>
</evidence>
<dbReference type="AlphaFoldDB" id="A0A1M4VAG3"/>
<dbReference type="InterPro" id="IPR026881">
    <property type="entry name" value="WYL_dom"/>
</dbReference>
<dbReference type="PANTHER" id="PTHR34580:SF9">
    <property type="entry name" value="SLL5097 PROTEIN"/>
    <property type="match status" value="1"/>
</dbReference>
<proteinExistence type="predicted"/>
<dbReference type="Proteomes" id="UP000184236">
    <property type="component" value="Unassembled WGS sequence"/>
</dbReference>
<evidence type="ECO:0000259" key="2">
    <source>
        <dbReference type="Pfam" id="PF25583"/>
    </source>
</evidence>
<evidence type="ECO:0000313" key="4">
    <source>
        <dbReference type="Proteomes" id="UP000184236"/>
    </source>
</evidence>
<dbReference type="PANTHER" id="PTHR34580">
    <property type="match status" value="1"/>
</dbReference>
<feature type="domain" description="WCX" evidence="2">
    <location>
        <begin position="224"/>
        <end position="293"/>
    </location>
</feature>
<dbReference type="InterPro" id="IPR051534">
    <property type="entry name" value="CBASS_pafABC_assoc_protein"/>
</dbReference>
<dbReference type="Pfam" id="PF13280">
    <property type="entry name" value="WYL"/>
    <property type="match status" value="1"/>
</dbReference>
<gene>
    <name evidence="3" type="ORF">SAMN05444408_10310</name>
</gene>
<name>A0A1M4VAG3_9FLAO</name>
<organism evidence="3 4">
    <name type="scientific">Chryseobacterium takakiae</name>
    <dbReference type="NCBI Taxonomy" id="1302685"/>
    <lineage>
        <taxon>Bacteria</taxon>
        <taxon>Pseudomonadati</taxon>
        <taxon>Bacteroidota</taxon>
        <taxon>Flavobacteriia</taxon>
        <taxon>Flavobacteriales</taxon>
        <taxon>Weeksellaceae</taxon>
        <taxon>Chryseobacterium group</taxon>
        <taxon>Chryseobacterium</taxon>
    </lineage>
</organism>
<dbReference type="PROSITE" id="PS52050">
    <property type="entry name" value="WYL"/>
    <property type="match status" value="1"/>
</dbReference>